<keyword evidence="1" id="KW-0805">Transcription regulation</keyword>
<dbReference type="PROSITE" id="PS50949">
    <property type="entry name" value="HTH_GNTR"/>
    <property type="match status" value="1"/>
</dbReference>
<dbReference type="InterPro" id="IPR036390">
    <property type="entry name" value="WH_DNA-bd_sf"/>
</dbReference>
<dbReference type="PRINTS" id="PR00035">
    <property type="entry name" value="HTHGNTR"/>
</dbReference>
<dbReference type="RefSeq" id="WP_212698086.1">
    <property type="nucleotide sequence ID" value="NZ_CP058649.1"/>
</dbReference>
<keyword evidence="3" id="KW-0804">Transcription</keyword>
<dbReference type="PANTHER" id="PTHR38445:SF9">
    <property type="entry name" value="HTH-TYPE TRANSCRIPTIONAL REPRESSOR YTRA"/>
    <property type="match status" value="1"/>
</dbReference>
<sequence>MKFEIDKNSVIPIYRQIIQQMTTHINQGALKAGDKLPAERDLAAELNISRGTITKAYGELERNDVIEVIRGSGSFVAKEQDVLDKGRKEQAITLIDHTIKELEKMQFSFHEMKLFFDLMVMEREKQLEGIPIATVDCNPEALTIFKNQIGYISKVEITRFLLEDLIKLPDIPKVFEPYHLIITTSNHYDELIALLPEQKDKIVKAAVSPSQQTIIDLAKIGHGDRIGILCYTHRFFEIIRETLLSFGIGEQQFANAQVEGLDEHAIEKFLQDKKYLLLPADSNIEHSYRQVIMDFKRGGGKIIYFEYQIQRGTLIYIEERIYHIINRQK</sequence>
<dbReference type="PANTHER" id="PTHR38445">
    <property type="entry name" value="HTH-TYPE TRANSCRIPTIONAL REPRESSOR YTRA"/>
    <property type="match status" value="1"/>
</dbReference>
<evidence type="ECO:0000256" key="1">
    <source>
        <dbReference type="ARBA" id="ARBA00023015"/>
    </source>
</evidence>
<dbReference type="SMART" id="SM00345">
    <property type="entry name" value="HTH_GNTR"/>
    <property type="match status" value="1"/>
</dbReference>
<keyword evidence="2" id="KW-0238">DNA-binding</keyword>
<dbReference type="Proteomes" id="UP000683246">
    <property type="component" value="Chromosome"/>
</dbReference>
<dbReference type="AlphaFoldDB" id="A0A8J8MJE3"/>
<evidence type="ECO:0000259" key="4">
    <source>
        <dbReference type="PROSITE" id="PS50949"/>
    </source>
</evidence>
<reference evidence="5" key="1">
    <citation type="submission" date="2020-07" db="EMBL/GenBank/DDBJ databases">
        <title>Vallitalea pronyensis genome.</title>
        <authorList>
            <person name="Postec A."/>
        </authorList>
    </citation>
    <scope>NUCLEOTIDE SEQUENCE</scope>
    <source>
        <strain evidence="5">FatNI3</strain>
    </source>
</reference>
<evidence type="ECO:0000313" key="5">
    <source>
        <dbReference type="EMBL" id="QUI22596.1"/>
    </source>
</evidence>
<dbReference type="GO" id="GO:0003700">
    <property type="term" value="F:DNA-binding transcription factor activity"/>
    <property type="evidence" value="ECO:0007669"/>
    <property type="project" value="InterPro"/>
</dbReference>
<dbReference type="Gene3D" id="1.10.10.10">
    <property type="entry name" value="Winged helix-like DNA-binding domain superfamily/Winged helix DNA-binding domain"/>
    <property type="match status" value="1"/>
</dbReference>
<keyword evidence="6" id="KW-1185">Reference proteome</keyword>
<dbReference type="InterPro" id="IPR036388">
    <property type="entry name" value="WH-like_DNA-bd_sf"/>
</dbReference>
<name>A0A8J8MJE3_9FIRM</name>
<gene>
    <name evidence="5" type="ORF">HZI73_09910</name>
</gene>
<accession>A0A8J8MJE3</accession>
<dbReference type="InterPro" id="IPR000524">
    <property type="entry name" value="Tscrpt_reg_HTH_GntR"/>
</dbReference>
<dbReference type="Pfam" id="PF00392">
    <property type="entry name" value="GntR"/>
    <property type="match status" value="1"/>
</dbReference>
<dbReference type="GO" id="GO:0003677">
    <property type="term" value="F:DNA binding"/>
    <property type="evidence" value="ECO:0007669"/>
    <property type="project" value="UniProtKB-KW"/>
</dbReference>
<dbReference type="SUPFAM" id="SSF46785">
    <property type="entry name" value="Winged helix' DNA-binding domain"/>
    <property type="match status" value="1"/>
</dbReference>
<protein>
    <submittedName>
        <fullName evidence="5">GntR family transcriptional regulator</fullName>
    </submittedName>
</protein>
<organism evidence="5 6">
    <name type="scientific">Vallitalea pronyensis</name>
    <dbReference type="NCBI Taxonomy" id="1348613"/>
    <lineage>
        <taxon>Bacteria</taxon>
        <taxon>Bacillati</taxon>
        <taxon>Bacillota</taxon>
        <taxon>Clostridia</taxon>
        <taxon>Lachnospirales</taxon>
        <taxon>Vallitaleaceae</taxon>
        <taxon>Vallitalea</taxon>
    </lineage>
</organism>
<dbReference type="CDD" id="cd07377">
    <property type="entry name" value="WHTH_GntR"/>
    <property type="match status" value="1"/>
</dbReference>
<evidence type="ECO:0000256" key="3">
    <source>
        <dbReference type="ARBA" id="ARBA00023163"/>
    </source>
</evidence>
<feature type="domain" description="HTH gntR-type" evidence="4">
    <location>
        <begin position="11"/>
        <end position="79"/>
    </location>
</feature>
<evidence type="ECO:0000313" key="6">
    <source>
        <dbReference type="Proteomes" id="UP000683246"/>
    </source>
</evidence>
<dbReference type="KEGG" id="vpy:HZI73_09910"/>
<dbReference type="EMBL" id="CP058649">
    <property type="protein sequence ID" value="QUI22596.1"/>
    <property type="molecule type" value="Genomic_DNA"/>
</dbReference>
<evidence type="ECO:0000256" key="2">
    <source>
        <dbReference type="ARBA" id="ARBA00023125"/>
    </source>
</evidence>
<proteinExistence type="predicted"/>